<dbReference type="RefSeq" id="WP_012863419.1">
    <property type="nucleotide sequence ID" value="NC_013517.1"/>
</dbReference>
<sequence length="685" mass="78610">MVVKRKIKLALFIILLLIIHINVFGDEKMTEEFKIAFISDAHFHDVYADFEDGSFEGLKNSKTGKNAKIRTMEAELTSTRLFNENYYALTAALDKVAEQRIKYVGLAGDFSDDGQIVHIRGLKKILDSYTEKYDMQFFAVMGNHDPVKPVDNPNGKSDFLGKGGMEQRIFSKGAKECVNYSGDKALIDTGSGNPTVCTQEILELGYEKIAGEMGKYGFMPQKDYIYWATPYSTYEYKDYTYDKALSESPMAKRKYEECLEGTGGKYKKGSYTNCFMVEDPTYVVEPVKGIWLLAIDANVYLPVKDADTKNPSNPANFEGSGNAGYNKMITHKAATVEWIAEVVKNAEKEGKTLITFSHFPMIDFYDRNAKDLEEIFGKNKLDLRRLPTEETAEKMAQTGVRFNVAGHLHFNDTGVRKYENGDFLVNIQVPSLAAYVPGYKVLTMKGQNILEVETVEIKDVPGFDELFEHYREEHKYLSENKPEKNWDIRVLDSKNYGEFADWHLVELTRKRFLPQQWPEDLRKILDTVNGKDILVYSELGGVISMEDMNKIKSGNTADLDKSVLKLWKDAEKKAQSTAKKNGLNIKNFEKWKGFDLAVDFYRFMNADELALKKVSRERVKEYSLIYHNFKGKNSTDVSNDTYNYYFSRLFRTMYNFTNDTPSDKFIVDFNKKEITDLSKNTNRMK</sequence>
<dbReference type="AlphaFoldDB" id="D1AGX4"/>
<dbReference type="KEGG" id="str:Sterm_4012"/>
<proteinExistence type="predicted"/>
<feature type="domain" description="Calcineurin-like phosphoesterase" evidence="1">
    <location>
        <begin position="33"/>
        <end position="159"/>
    </location>
</feature>
<reference evidence="3" key="1">
    <citation type="submission" date="2009-09" db="EMBL/GenBank/DDBJ databases">
        <title>The complete chromosome of Sebaldella termitidis ATCC 33386.</title>
        <authorList>
            <consortium name="US DOE Joint Genome Institute (JGI-PGF)"/>
            <person name="Lucas S."/>
            <person name="Copeland A."/>
            <person name="Lapidus A."/>
            <person name="Glavina del Rio T."/>
            <person name="Dalin E."/>
            <person name="Tice H."/>
            <person name="Bruce D."/>
            <person name="Goodwin L."/>
            <person name="Pitluck S."/>
            <person name="Kyrpides N."/>
            <person name="Mavromatis K."/>
            <person name="Ivanova N."/>
            <person name="Mikhailova N."/>
            <person name="Sims D."/>
            <person name="Meincke L."/>
            <person name="Brettin T."/>
            <person name="Detter J.C."/>
            <person name="Han C."/>
            <person name="Larimer F."/>
            <person name="Land M."/>
            <person name="Hauser L."/>
            <person name="Markowitz V."/>
            <person name="Cheng J.F."/>
            <person name="Hugenholtz P."/>
            <person name="Woyke T."/>
            <person name="Wu D."/>
            <person name="Eisen J.A."/>
        </authorList>
    </citation>
    <scope>NUCLEOTIDE SEQUENCE [LARGE SCALE GENOMIC DNA]</scope>
    <source>
        <strain evidence="3">ATCC 33386 / NCTC 11300</strain>
    </source>
</reference>
<accession>D1AGX4</accession>
<reference evidence="2 3" key="2">
    <citation type="journal article" date="2010" name="Stand. Genomic Sci.">
        <title>Complete genome sequence of Sebaldella termitidis type strain (NCTC 11300).</title>
        <authorList>
            <person name="Harmon-Smith M."/>
            <person name="Celia L."/>
            <person name="Chertkov O."/>
            <person name="Lapidus A."/>
            <person name="Copeland A."/>
            <person name="Glavina Del Rio T."/>
            <person name="Nolan M."/>
            <person name="Lucas S."/>
            <person name="Tice H."/>
            <person name="Cheng J.F."/>
            <person name="Han C."/>
            <person name="Detter J.C."/>
            <person name="Bruce D."/>
            <person name="Goodwin L."/>
            <person name="Pitluck S."/>
            <person name="Pati A."/>
            <person name="Liolios K."/>
            <person name="Ivanova N."/>
            <person name="Mavromatis K."/>
            <person name="Mikhailova N."/>
            <person name="Chen A."/>
            <person name="Palaniappan K."/>
            <person name="Land M."/>
            <person name="Hauser L."/>
            <person name="Chang Y.J."/>
            <person name="Jeffries C.D."/>
            <person name="Brettin T."/>
            <person name="Goker M."/>
            <person name="Beck B."/>
            <person name="Bristow J."/>
            <person name="Eisen J.A."/>
            <person name="Markowitz V."/>
            <person name="Hugenholtz P."/>
            <person name="Kyrpides N.C."/>
            <person name="Klenk H.P."/>
            <person name="Chen F."/>
        </authorList>
    </citation>
    <scope>NUCLEOTIDE SEQUENCE [LARGE SCALE GENOMIC DNA]</scope>
    <source>
        <strain evidence="3">ATCC 33386 / NCTC 11300</strain>
    </source>
</reference>
<dbReference type="Pfam" id="PF00149">
    <property type="entry name" value="Metallophos"/>
    <property type="match status" value="1"/>
</dbReference>
<dbReference type="HOGENOM" id="CLU_016569_0_0_0"/>
<dbReference type="GO" id="GO:0016787">
    <property type="term" value="F:hydrolase activity"/>
    <property type="evidence" value="ECO:0007669"/>
    <property type="project" value="InterPro"/>
</dbReference>
<dbReference type="InterPro" id="IPR004843">
    <property type="entry name" value="Calcineurin-like_PHP"/>
</dbReference>
<protein>
    <submittedName>
        <fullName evidence="2">Metallophosphoesterase</fullName>
    </submittedName>
</protein>
<dbReference type="eggNOG" id="COG1409">
    <property type="taxonomic scope" value="Bacteria"/>
</dbReference>
<organism evidence="2 3">
    <name type="scientific">Sebaldella termitidis (strain ATCC 33386 / NCTC 11300)</name>
    <dbReference type="NCBI Taxonomy" id="526218"/>
    <lineage>
        <taxon>Bacteria</taxon>
        <taxon>Fusobacteriati</taxon>
        <taxon>Fusobacteriota</taxon>
        <taxon>Fusobacteriia</taxon>
        <taxon>Fusobacteriales</taxon>
        <taxon>Leptotrichiaceae</taxon>
        <taxon>Sebaldella</taxon>
    </lineage>
</organism>
<dbReference type="EMBL" id="CP001739">
    <property type="protein sequence ID" value="ACZ10844.1"/>
    <property type="molecule type" value="Genomic_DNA"/>
</dbReference>
<evidence type="ECO:0000259" key="1">
    <source>
        <dbReference type="Pfam" id="PF00149"/>
    </source>
</evidence>
<dbReference type="InterPro" id="IPR051918">
    <property type="entry name" value="STPP_CPPED1"/>
</dbReference>
<keyword evidence="3" id="KW-1185">Reference proteome</keyword>
<gene>
    <name evidence="2" type="ordered locus">Sterm_4012</name>
</gene>
<name>D1AGX4_SEBTE</name>
<dbReference type="Gene3D" id="3.60.21.10">
    <property type="match status" value="2"/>
</dbReference>
<dbReference type="PANTHER" id="PTHR43143:SF1">
    <property type="entry name" value="SERINE_THREONINE-PROTEIN PHOSPHATASE CPPED1"/>
    <property type="match status" value="1"/>
</dbReference>
<dbReference type="STRING" id="526218.Sterm_4012"/>
<evidence type="ECO:0000313" key="2">
    <source>
        <dbReference type="EMBL" id="ACZ10844.1"/>
    </source>
</evidence>
<dbReference type="SUPFAM" id="SSF56300">
    <property type="entry name" value="Metallo-dependent phosphatases"/>
    <property type="match status" value="1"/>
</dbReference>
<dbReference type="PANTHER" id="PTHR43143">
    <property type="entry name" value="METALLOPHOSPHOESTERASE, CALCINEURIN SUPERFAMILY"/>
    <property type="match status" value="1"/>
</dbReference>
<dbReference type="InterPro" id="IPR029052">
    <property type="entry name" value="Metallo-depent_PP-like"/>
</dbReference>
<dbReference type="Proteomes" id="UP000000845">
    <property type="component" value="Chromosome"/>
</dbReference>
<evidence type="ECO:0000313" key="3">
    <source>
        <dbReference type="Proteomes" id="UP000000845"/>
    </source>
</evidence>